<dbReference type="OrthoDB" id="10070392at2759"/>
<feature type="domain" description="Sin3 C-terminal" evidence="2">
    <location>
        <begin position="7"/>
        <end position="282"/>
    </location>
</feature>
<accession>A0A3M7PPS9</accession>
<evidence type="ECO:0000259" key="2">
    <source>
        <dbReference type="Pfam" id="PF16879"/>
    </source>
</evidence>
<evidence type="ECO:0000313" key="3">
    <source>
        <dbReference type="EMBL" id="RNA00678.1"/>
    </source>
</evidence>
<dbReference type="PANTHER" id="PTHR12346:SF0">
    <property type="entry name" value="SIN3A, ISOFORM G"/>
    <property type="match status" value="1"/>
</dbReference>
<feature type="non-terminal residue" evidence="3">
    <location>
        <position position="1"/>
    </location>
</feature>
<dbReference type="InterPro" id="IPR039774">
    <property type="entry name" value="Sin3-like"/>
</dbReference>
<dbReference type="InterPro" id="IPR031693">
    <property type="entry name" value="Sin3_C"/>
</dbReference>
<dbReference type="GO" id="GO:0070822">
    <property type="term" value="C:Sin3-type complex"/>
    <property type="evidence" value="ECO:0007669"/>
    <property type="project" value="TreeGrafter"/>
</dbReference>
<sequence>EDLYRLFYVDEHWYLFFRYHQILCERLLRIYRHAQKLSEQEQIEAKSRDQSAAEMLKLRSKLEVSVDDYYPAFLDIVRNLLDGNMDSVQYEDTLREMFGIYAYIAFTLDKVVHNCVRQLQFLVQDEKSCSVKQFFTEEQKNPQSGSKVSHMSCQSVINSEMNYQKKIESLLSDQNIYKMITYKNSCRLTIELLDTQKEEDEDEEMGDEAEAPKWSEFVHKHCTVNEIDQDLKARLAKRPVFLTRNAHILKLRFNVYPTEEVEKKEDSICRKQINETSTLYRRNGLKHAQKSHLKVTKKMYDKFRKYLTKWLKEHMTPADCIDDWLMGEDLKDVRTTIQKEVSHKKPPYHVLYKYKVESESANTQQPAPPH</sequence>
<dbReference type="PANTHER" id="PTHR12346">
    <property type="entry name" value="SIN3B-RELATED"/>
    <property type="match status" value="1"/>
</dbReference>
<reference evidence="3 4" key="1">
    <citation type="journal article" date="2018" name="Sci. Rep.">
        <title>Genomic signatures of local adaptation to the degree of environmental predictability in rotifers.</title>
        <authorList>
            <person name="Franch-Gras L."/>
            <person name="Hahn C."/>
            <person name="Garcia-Roger E.M."/>
            <person name="Carmona M.J."/>
            <person name="Serra M."/>
            <person name="Gomez A."/>
        </authorList>
    </citation>
    <scope>NUCLEOTIDE SEQUENCE [LARGE SCALE GENOMIC DNA]</scope>
    <source>
        <strain evidence="3">HYR1</strain>
    </source>
</reference>
<dbReference type="AlphaFoldDB" id="A0A3M7PPS9"/>
<dbReference type="GO" id="GO:0000122">
    <property type="term" value="P:negative regulation of transcription by RNA polymerase II"/>
    <property type="evidence" value="ECO:0007669"/>
    <property type="project" value="TreeGrafter"/>
</dbReference>
<dbReference type="STRING" id="10195.A0A3M7PPS9"/>
<organism evidence="3 4">
    <name type="scientific">Brachionus plicatilis</name>
    <name type="common">Marine rotifer</name>
    <name type="synonym">Brachionus muelleri</name>
    <dbReference type="NCBI Taxonomy" id="10195"/>
    <lineage>
        <taxon>Eukaryota</taxon>
        <taxon>Metazoa</taxon>
        <taxon>Spiralia</taxon>
        <taxon>Gnathifera</taxon>
        <taxon>Rotifera</taxon>
        <taxon>Eurotatoria</taxon>
        <taxon>Monogononta</taxon>
        <taxon>Pseudotrocha</taxon>
        <taxon>Ploima</taxon>
        <taxon>Brachionidae</taxon>
        <taxon>Brachionus</taxon>
    </lineage>
</organism>
<dbReference type="Pfam" id="PF16879">
    <property type="entry name" value="Sin3a_C"/>
    <property type="match status" value="1"/>
</dbReference>
<protein>
    <submittedName>
        <fullName evidence="3">Paired amphipathic helix Sin3a isoform X2</fullName>
    </submittedName>
</protein>
<dbReference type="Proteomes" id="UP000276133">
    <property type="component" value="Unassembled WGS sequence"/>
</dbReference>
<evidence type="ECO:0000313" key="4">
    <source>
        <dbReference type="Proteomes" id="UP000276133"/>
    </source>
</evidence>
<evidence type="ECO:0000256" key="1">
    <source>
        <dbReference type="ARBA" id="ARBA00022491"/>
    </source>
</evidence>
<dbReference type="GO" id="GO:0003714">
    <property type="term" value="F:transcription corepressor activity"/>
    <property type="evidence" value="ECO:0007669"/>
    <property type="project" value="InterPro"/>
</dbReference>
<name>A0A3M7PPS9_BRAPC</name>
<dbReference type="EMBL" id="REGN01009651">
    <property type="protein sequence ID" value="RNA00678.1"/>
    <property type="molecule type" value="Genomic_DNA"/>
</dbReference>
<proteinExistence type="predicted"/>
<comment type="caution">
    <text evidence="3">The sequence shown here is derived from an EMBL/GenBank/DDBJ whole genome shotgun (WGS) entry which is preliminary data.</text>
</comment>
<keyword evidence="4" id="KW-1185">Reference proteome</keyword>
<gene>
    <name evidence="3" type="ORF">BpHYR1_017986</name>
</gene>
<keyword evidence="1" id="KW-0678">Repressor</keyword>